<feature type="transmembrane region" description="Helical" evidence="2">
    <location>
        <begin position="63"/>
        <end position="80"/>
    </location>
</feature>
<sequence length="344" mass="37279">MYSPPEPAERPRDPLAAAMGNASLLGVGYLLLGRRLLAALNVAGTAVLVILLTTVAPFRWFEVLVLAWWALVIAHGWQLARHKPAKVRKHQVIAFSAAVIVFGAVGLLRFDASRIDERIVGARAQGSCAEATEAMDSRWFGHYVADAPLMTREESTREACHRLRTANENLASSLSGEPKATAAAFERFASVRRDLPGHETMATVVLDGFLHRIPTPEPCTTAEIDEWLSAHAAGGPAPERSASAVARFASAAYRSCCDKLMTSKDWTTARTWYQRIVDRYPADPRAAKAKAGATKATRALEPAKVQSLLDSSGSTQPSRCKTPGPYSANAPYGPGHEPRTVLRR</sequence>
<feature type="compositionally biased region" description="Polar residues" evidence="1">
    <location>
        <begin position="308"/>
        <end position="319"/>
    </location>
</feature>
<keyword evidence="4" id="KW-1185">Reference proteome</keyword>
<evidence type="ECO:0000256" key="2">
    <source>
        <dbReference type="SAM" id="Phobius"/>
    </source>
</evidence>
<gene>
    <name evidence="3" type="ORF">D5S19_07615</name>
</gene>
<dbReference type="Proteomes" id="UP000285112">
    <property type="component" value="Unassembled WGS sequence"/>
</dbReference>
<dbReference type="OrthoDB" id="5176604at2"/>
<evidence type="ECO:0000256" key="1">
    <source>
        <dbReference type="SAM" id="MobiDB-lite"/>
    </source>
</evidence>
<keyword evidence="2" id="KW-0812">Transmembrane</keyword>
<proteinExistence type="predicted"/>
<keyword evidence="2" id="KW-0472">Membrane</keyword>
<accession>A0A419I870</accession>
<evidence type="ECO:0000313" key="3">
    <source>
        <dbReference type="EMBL" id="RJQ88174.1"/>
    </source>
</evidence>
<feature type="region of interest" description="Disordered" evidence="1">
    <location>
        <begin position="288"/>
        <end position="344"/>
    </location>
</feature>
<feature type="compositionally biased region" description="Low complexity" evidence="1">
    <location>
        <begin position="289"/>
        <end position="299"/>
    </location>
</feature>
<comment type="caution">
    <text evidence="3">The sequence shown here is derived from an EMBL/GenBank/DDBJ whole genome shotgun (WGS) entry which is preliminary data.</text>
</comment>
<feature type="transmembrane region" description="Helical" evidence="2">
    <location>
        <begin position="39"/>
        <end position="57"/>
    </location>
</feature>
<keyword evidence="2" id="KW-1133">Transmembrane helix</keyword>
<evidence type="ECO:0000313" key="4">
    <source>
        <dbReference type="Proteomes" id="UP000285112"/>
    </source>
</evidence>
<feature type="transmembrane region" description="Helical" evidence="2">
    <location>
        <begin position="92"/>
        <end position="110"/>
    </location>
</feature>
<protein>
    <submittedName>
        <fullName evidence="3">Uncharacterized protein</fullName>
    </submittedName>
</protein>
<dbReference type="RefSeq" id="WP_120022607.1">
    <property type="nucleotide sequence ID" value="NZ_QZFV01000065.1"/>
</dbReference>
<dbReference type="AlphaFoldDB" id="A0A419I870"/>
<reference evidence="3 4" key="1">
    <citation type="submission" date="2018-09" db="EMBL/GenBank/DDBJ databases">
        <title>YIM PH 21725 draft genome.</title>
        <authorList>
            <person name="Miao C."/>
        </authorList>
    </citation>
    <scope>NUCLEOTIDE SEQUENCE [LARGE SCALE GENOMIC DNA]</scope>
    <source>
        <strain evidence="4">YIM PH21725</strain>
    </source>
</reference>
<dbReference type="EMBL" id="QZFV01000065">
    <property type="protein sequence ID" value="RJQ88174.1"/>
    <property type="molecule type" value="Genomic_DNA"/>
</dbReference>
<organism evidence="3 4">
    <name type="scientific">Amycolatopsis panacis</name>
    <dbReference type="NCBI Taxonomy" id="2340917"/>
    <lineage>
        <taxon>Bacteria</taxon>
        <taxon>Bacillati</taxon>
        <taxon>Actinomycetota</taxon>
        <taxon>Actinomycetes</taxon>
        <taxon>Pseudonocardiales</taxon>
        <taxon>Pseudonocardiaceae</taxon>
        <taxon>Amycolatopsis</taxon>
    </lineage>
</organism>
<feature type="transmembrane region" description="Helical" evidence="2">
    <location>
        <begin position="15"/>
        <end position="32"/>
    </location>
</feature>
<name>A0A419I870_9PSEU</name>